<dbReference type="InterPro" id="IPR020904">
    <property type="entry name" value="Sc_DH/Rdtase_CS"/>
</dbReference>
<dbReference type="FunFam" id="3.40.50.720:FF:000173">
    <property type="entry name" value="3-oxoacyl-[acyl-carrier protein] reductase"/>
    <property type="match status" value="1"/>
</dbReference>
<dbReference type="AlphaFoldDB" id="A0A938X7U1"/>
<comment type="similarity">
    <text evidence="1">Belongs to the short-chain dehydrogenases/reductases (SDR) family.</text>
</comment>
<comment type="caution">
    <text evidence="3">The sequence shown here is derived from an EMBL/GenBank/DDBJ whole genome shotgun (WGS) entry which is preliminary data.</text>
</comment>
<reference evidence="3" key="2">
    <citation type="journal article" date="2021" name="Sci. Rep.">
        <title>The distribution of antibiotic resistance genes in chicken gut microbiota commensals.</title>
        <authorList>
            <person name="Juricova H."/>
            <person name="Matiasovicova J."/>
            <person name="Kubasova T."/>
            <person name="Cejkova D."/>
            <person name="Rychlik I."/>
        </authorList>
    </citation>
    <scope>NUCLEOTIDE SEQUENCE</scope>
    <source>
        <strain evidence="3">An559</strain>
    </source>
</reference>
<keyword evidence="4" id="KW-1185">Reference proteome</keyword>
<dbReference type="SUPFAM" id="SSF51735">
    <property type="entry name" value="NAD(P)-binding Rossmann-fold domains"/>
    <property type="match status" value="1"/>
</dbReference>
<dbReference type="PANTHER" id="PTHR42760:SF133">
    <property type="entry name" value="3-OXOACYL-[ACYL-CARRIER-PROTEIN] REDUCTASE"/>
    <property type="match status" value="1"/>
</dbReference>
<keyword evidence="2" id="KW-0560">Oxidoreductase</keyword>
<organism evidence="3 4">
    <name type="scientific">Merdimmobilis hominis</name>
    <dbReference type="NCBI Taxonomy" id="2897707"/>
    <lineage>
        <taxon>Bacteria</taxon>
        <taxon>Bacillati</taxon>
        <taxon>Bacillota</taxon>
        <taxon>Clostridia</taxon>
        <taxon>Eubacteriales</taxon>
        <taxon>Oscillospiraceae</taxon>
        <taxon>Merdimmobilis</taxon>
    </lineage>
</organism>
<dbReference type="InterPro" id="IPR002347">
    <property type="entry name" value="SDR_fam"/>
</dbReference>
<evidence type="ECO:0000256" key="2">
    <source>
        <dbReference type="ARBA" id="ARBA00023002"/>
    </source>
</evidence>
<proteinExistence type="inferred from homology"/>
<dbReference type="PANTHER" id="PTHR42760">
    <property type="entry name" value="SHORT-CHAIN DEHYDROGENASES/REDUCTASES FAMILY MEMBER"/>
    <property type="match status" value="1"/>
</dbReference>
<dbReference type="EMBL" id="JACJKY010000008">
    <property type="protein sequence ID" value="MBM6920796.1"/>
    <property type="molecule type" value="Genomic_DNA"/>
</dbReference>
<dbReference type="PRINTS" id="PR00080">
    <property type="entry name" value="SDRFAMILY"/>
</dbReference>
<reference evidence="3" key="1">
    <citation type="submission" date="2020-08" db="EMBL/GenBank/DDBJ databases">
        <authorList>
            <person name="Cejkova D."/>
            <person name="Kubasova T."/>
            <person name="Jahodarova E."/>
            <person name="Rychlik I."/>
        </authorList>
    </citation>
    <scope>NUCLEOTIDE SEQUENCE</scope>
    <source>
        <strain evidence="3">An559</strain>
    </source>
</reference>
<accession>A0A938X7U1</accession>
<gene>
    <name evidence="3" type="primary">fabG</name>
    <name evidence="3" type="ORF">H6A12_06490</name>
</gene>
<dbReference type="GO" id="GO:0016616">
    <property type="term" value="F:oxidoreductase activity, acting on the CH-OH group of donors, NAD or NADP as acceptor"/>
    <property type="evidence" value="ECO:0007669"/>
    <property type="project" value="TreeGrafter"/>
</dbReference>
<sequence>MAQKTVLIIGGSRGIGAAASSLFYENGYQVGITYNKSKEAAQALCTAHPGMEAFFCDVESETSVQEAVAQMTATFGKIDVLINNAGIALMKLFTDTTSAEWERMFRVNVTGAYYACKAVLPQMIRRQSGRIINVSSMWGQTGASCEVAYSASKAAVIGFTKALAKEVGLSGITVNCVAPGVIDTDMNAALTEEDRAALCKETPLARIGSAREAAGAMLFLAGEHASFITGQVIAPNGGIVI</sequence>
<evidence type="ECO:0000256" key="1">
    <source>
        <dbReference type="ARBA" id="ARBA00006484"/>
    </source>
</evidence>
<dbReference type="PROSITE" id="PS00061">
    <property type="entry name" value="ADH_SHORT"/>
    <property type="match status" value="1"/>
</dbReference>
<evidence type="ECO:0000313" key="4">
    <source>
        <dbReference type="Proteomes" id="UP000774750"/>
    </source>
</evidence>
<dbReference type="NCBIfam" id="NF047420">
    <property type="entry name" value="EF_P_mod_YmfI"/>
    <property type="match status" value="1"/>
</dbReference>
<protein>
    <submittedName>
        <fullName evidence="3">3-oxoacyl-ACP reductase FabG</fullName>
    </submittedName>
</protein>
<dbReference type="Proteomes" id="UP000774750">
    <property type="component" value="Unassembled WGS sequence"/>
</dbReference>
<evidence type="ECO:0000313" key="3">
    <source>
        <dbReference type="EMBL" id="MBM6920796.1"/>
    </source>
</evidence>
<dbReference type="Pfam" id="PF13561">
    <property type="entry name" value="adh_short_C2"/>
    <property type="match status" value="1"/>
</dbReference>
<dbReference type="PRINTS" id="PR00081">
    <property type="entry name" value="GDHRDH"/>
</dbReference>
<dbReference type="InterPro" id="IPR036291">
    <property type="entry name" value="NAD(P)-bd_dom_sf"/>
</dbReference>
<dbReference type="Gene3D" id="3.40.50.720">
    <property type="entry name" value="NAD(P)-binding Rossmann-like Domain"/>
    <property type="match status" value="1"/>
</dbReference>
<name>A0A938X7U1_9FIRM</name>
<dbReference type="NCBIfam" id="NF009466">
    <property type="entry name" value="PRK12826.1-2"/>
    <property type="match status" value="1"/>
</dbReference>
<dbReference type="RefSeq" id="WP_204446067.1">
    <property type="nucleotide sequence ID" value="NZ_JACJKY010000008.1"/>
</dbReference>